<dbReference type="KEGG" id="pno:SNOG_12574"/>
<evidence type="ECO:0000313" key="3">
    <source>
        <dbReference type="Proteomes" id="UP000663193"/>
    </source>
</evidence>
<evidence type="ECO:0000256" key="1">
    <source>
        <dbReference type="SAM" id="SignalP"/>
    </source>
</evidence>
<keyword evidence="1" id="KW-0732">Signal</keyword>
<evidence type="ECO:0008006" key="4">
    <source>
        <dbReference type="Google" id="ProtNLM"/>
    </source>
</evidence>
<feature type="chain" id="PRO_5034560311" description="Secreted protein" evidence="1">
    <location>
        <begin position="20"/>
        <end position="126"/>
    </location>
</feature>
<proteinExistence type="predicted"/>
<organism evidence="2 3">
    <name type="scientific">Phaeosphaeria nodorum (strain SN15 / ATCC MYA-4574 / FGSC 10173)</name>
    <name type="common">Glume blotch fungus</name>
    <name type="synonym">Parastagonospora nodorum</name>
    <dbReference type="NCBI Taxonomy" id="321614"/>
    <lineage>
        <taxon>Eukaryota</taxon>
        <taxon>Fungi</taxon>
        <taxon>Dikarya</taxon>
        <taxon>Ascomycota</taxon>
        <taxon>Pezizomycotina</taxon>
        <taxon>Dothideomycetes</taxon>
        <taxon>Pleosporomycetidae</taxon>
        <taxon>Pleosporales</taxon>
        <taxon>Pleosporineae</taxon>
        <taxon>Phaeosphaeriaceae</taxon>
        <taxon>Parastagonospora</taxon>
    </lineage>
</organism>
<reference evidence="3" key="1">
    <citation type="journal article" date="2021" name="BMC Genomics">
        <title>Chromosome-level genome assembly and manually-curated proteome of model necrotroph Parastagonospora nodorum Sn15 reveals a genome-wide trove of candidate effector homologs, and redundancy of virulence-related functions within an accessory chromosome.</title>
        <authorList>
            <person name="Bertazzoni S."/>
            <person name="Jones D.A.B."/>
            <person name="Phan H.T."/>
            <person name="Tan K.-C."/>
            <person name="Hane J.K."/>
        </authorList>
    </citation>
    <scope>NUCLEOTIDE SEQUENCE [LARGE SCALE GENOMIC DNA]</scope>
    <source>
        <strain evidence="3">SN15 / ATCC MYA-4574 / FGSC 10173)</strain>
    </source>
</reference>
<gene>
    <name evidence="2" type="ORF">JI435_446770</name>
</gene>
<evidence type="ECO:0000313" key="2">
    <source>
        <dbReference type="EMBL" id="QRD07028.1"/>
    </source>
</evidence>
<dbReference type="Proteomes" id="UP000663193">
    <property type="component" value="Chromosome 21"/>
</dbReference>
<dbReference type="VEuPathDB" id="FungiDB:JI435_446770"/>
<dbReference type="RefSeq" id="XP_001802795.1">
    <property type="nucleotide sequence ID" value="XM_001802743.1"/>
</dbReference>
<sequence length="126" mass="14182">MHLYTFLTVITPAIISVQADCYKSGDVWEPNYGQAFVALETLCDTMSGQFAKAETRYACVNAVYENPLRKMEFWVHNIDHAHSRNVKKEDCILHLGYEISGCKRGGVTGLDWFSFRADPNPGRCGS</sequence>
<dbReference type="OMA" id="NACKGHS"/>
<accession>A0A7U2IC19</accession>
<protein>
    <recommendedName>
        <fullName evidence="4">Secreted protein</fullName>
    </recommendedName>
</protein>
<keyword evidence="3" id="KW-1185">Reference proteome</keyword>
<dbReference type="AlphaFoldDB" id="A0A7U2IC19"/>
<dbReference type="EMBL" id="CP069043">
    <property type="protein sequence ID" value="QRD07028.1"/>
    <property type="molecule type" value="Genomic_DNA"/>
</dbReference>
<name>A0A7U2IC19_PHANO</name>
<feature type="signal peptide" evidence="1">
    <location>
        <begin position="1"/>
        <end position="19"/>
    </location>
</feature>
<dbReference type="OrthoDB" id="3770800at2759"/>